<organism evidence="2 3">
    <name type="scientific">Methylorubrum rhodinum</name>
    <dbReference type="NCBI Taxonomy" id="29428"/>
    <lineage>
        <taxon>Bacteria</taxon>
        <taxon>Pseudomonadati</taxon>
        <taxon>Pseudomonadota</taxon>
        <taxon>Alphaproteobacteria</taxon>
        <taxon>Hyphomicrobiales</taxon>
        <taxon>Methylobacteriaceae</taxon>
        <taxon>Methylorubrum</taxon>
    </lineage>
</organism>
<sequence>MAEPVSDSHEVAERAAADGSEVALRKFSAKRVNEHVKSVYAFAYTLAAAIIGAAYIIASVTKGAAQVDLDAPGWVLIGLTLHGFGHFVIWRFLRRED</sequence>
<keyword evidence="1" id="KW-0472">Membrane</keyword>
<evidence type="ECO:0000256" key="1">
    <source>
        <dbReference type="SAM" id="Phobius"/>
    </source>
</evidence>
<comment type="caution">
    <text evidence="2">The sequence shown here is derived from an EMBL/GenBank/DDBJ whole genome shotgun (WGS) entry which is preliminary data.</text>
</comment>
<evidence type="ECO:0000313" key="2">
    <source>
        <dbReference type="EMBL" id="MBB5755630.1"/>
    </source>
</evidence>
<keyword evidence="1" id="KW-0812">Transmembrane</keyword>
<dbReference type="RefSeq" id="WP_183563782.1">
    <property type="nucleotide sequence ID" value="NZ_JACHOP010000001.1"/>
</dbReference>
<accession>A0A840ZEB7</accession>
<keyword evidence="3" id="KW-1185">Reference proteome</keyword>
<keyword evidence="1" id="KW-1133">Transmembrane helix</keyword>
<proteinExistence type="predicted"/>
<feature type="transmembrane region" description="Helical" evidence="1">
    <location>
        <begin position="73"/>
        <end position="93"/>
    </location>
</feature>
<dbReference type="Proteomes" id="UP000583454">
    <property type="component" value="Unassembled WGS sequence"/>
</dbReference>
<reference evidence="2 3" key="1">
    <citation type="submission" date="2020-08" db="EMBL/GenBank/DDBJ databases">
        <title>Genomic Encyclopedia of Type Strains, Phase IV (KMG-IV): sequencing the most valuable type-strain genomes for metagenomic binning, comparative biology and taxonomic classification.</title>
        <authorList>
            <person name="Goeker M."/>
        </authorList>
    </citation>
    <scope>NUCLEOTIDE SEQUENCE [LARGE SCALE GENOMIC DNA]</scope>
    <source>
        <strain evidence="2 3">DSM 2163</strain>
    </source>
</reference>
<name>A0A840ZEB7_9HYPH</name>
<gene>
    <name evidence="2" type="ORF">HNR00_000319</name>
</gene>
<dbReference type="EMBL" id="JACHOP010000001">
    <property type="protein sequence ID" value="MBB5755630.1"/>
    <property type="molecule type" value="Genomic_DNA"/>
</dbReference>
<evidence type="ECO:0000313" key="3">
    <source>
        <dbReference type="Proteomes" id="UP000583454"/>
    </source>
</evidence>
<feature type="transmembrane region" description="Helical" evidence="1">
    <location>
        <begin position="39"/>
        <end position="61"/>
    </location>
</feature>
<protein>
    <submittedName>
        <fullName evidence="2">Uncharacterized protein</fullName>
    </submittedName>
</protein>
<dbReference type="AlphaFoldDB" id="A0A840ZEB7"/>